<feature type="compositionally biased region" description="Polar residues" evidence="1">
    <location>
        <begin position="51"/>
        <end position="69"/>
    </location>
</feature>
<accession>A0AAV9X7T5</accession>
<dbReference type="Proteomes" id="UP001365542">
    <property type="component" value="Unassembled WGS sequence"/>
</dbReference>
<gene>
    <name evidence="2" type="ORF">TWF694_011012</name>
</gene>
<evidence type="ECO:0000256" key="1">
    <source>
        <dbReference type="SAM" id="MobiDB-lite"/>
    </source>
</evidence>
<keyword evidence="3" id="KW-1185">Reference proteome</keyword>
<proteinExistence type="predicted"/>
<name>A0AAV9X7T5_9PEZI</name>
<feature type="compositionally biased region" description="Low complexity" evidence="1">
    <location>
        <begin position="28"/>
        <end position="44"/>
    </location>
</feature>
<dbReference type="AlphaFoldDB" id="A0AAV9X7T5"/>
<comment type="caution">
    <text evidence="2">The sequence shown here is derived from an EMBL/GenBank/DDBJ whole genome shotgun (WGS) entry which is preliminary data.</text>
</comment>
<feature type="region of interest" description="Disordered" evidence="1">
    <location>
        <begin position="23"/>
        <end position="69"/>
    </location>
</feature>
<reference evidence="2 3" key="1">
    <citation type="submission" date="2019-10" db="EMBL/GenBank/DDBJ databases">
        <authorList>
            <person name="Palmer J.M."/>
        </authorList>
    </citation>
    <scope>NUCLEOTIDE SEQUENCE [LARGE SCALE GENOMIC DNA]</scope>
    <source>
        <strain evidence="2 3">TWF694</strain>
    </source>
</reference>
<sequence length="228" mass="25581">MTSLFCGLTRRVATPFRYVSKHLRPHRTASTSSRNQTTTTVTATEKPPPSSAGSSNVTKTPSPQPTAKANTISPLRTFQLCELSTLFGRDSHYLLFIQREGNAQAIDNFKSNLSESISHHEVKFFPRVYTDRDIVNFQESCLDIFGAFDCTNDCVGILAILGTIKVEPLVDVDDSETENNKLWDVQAKWFYEVFDDAKFPEWASGFSVEGDQVIDLQEDEFVPLKAEV</sequence>
<organism evidence="2 3">
    <name type="scientific">Orbilia ellipsospora</name>
    <dbReference type="NCBI Taxonomy" id="2528407"/>
    <lineage>
        <taxon>Eukaryota</taxon>
        <taxon>Fungi</taxon>
        <taxon>Dikarya</taxon>
        <taxon>Ascomycota</taxon>
        <taxon>Pezizomycotina</taxon>
        <taxon>Orbiliomycetes</taxon>
        <taxon>Orbiliales</taxon>
        <taxon>Orbiliaceae</taxon>
        <taxon>Orbilia</taxon>
    </lineage>
</organism>
<evidence type="ECO:0000313" key="2">
    <source>
        <dbReference type="EMBL" id="KAK6538130.1"/>
    </source>
</evidence>
<evidence type="ECO:0000313" key="3">
    <source>
        <dbReference type="Proteomes" id="UP001365542"/>
    </source>
</evidence>
<dbReference type="EMBL" id="JAVHJO010000008">
    <property type="protein sequence ID" value="KAK6538130.1"/>
    <property type="molecule type" value="Genomic_DNA"/>
</dbReference>
<protein>
    <submittedName>
        <fullName evidence="2">Uncharacterized protein</fullName>
    </submittedName>
</protein>